<dbReference type="Pfam" id="PF02518">
    <property type="entry name" value="HATPase_c"/>
    <property type="match status" value="1"/>
</dbReference>
<keyword evidence="1" id="KW-0597">Phosphoprotein</keyword>
<dbReference type="SUPFAM" id="SSF55874">
    <property type="entry name" value="ATPase domain of HSP90 chaperone/DNA topoisomerase II/histidine kinase"/>
    <property type="match status" value="1"/>
</dbReference>
<keyword evidence="11" id="KW-1185">Reference proteome</keyword>
<dbReference type="PROSITE" id="PS50109">
    <property type="entry name" value="HIS_KIN"/>
    <property type="match status" value="1"/>
</dbReference>
<evidence type="ECO:0000256" key="5">
    <source>
        <dbReference type="ARBA" id="ARBA00022840"/>
    </source>
</evidence>
<dbReference type="Gene3D" id="3.30.450.20">
    <property type="entry name" value="PAS domain"/>
    <property type="match status" value="1"/>
</dbReference>
<dbReference type="Proteomes" id="UP001597185">
    <property type="component" value="Unassembled WGS sequence"/>
</dbReference>
<dbReference type="PANTHER" id="PTHR43065">
    <property type="entry name" value="SENSOR HISTIDINE KINASE"/>
    <property type="match status" value="1"/>
</dbReference>
<accession>A0ABD6BZH2</accession>
<dbReference type="GO" id="GO:0016301">
    <property type="term" value="F:kinase activity"/>
    <property type="evidence" value="ECO:0007669"/>
    <property type="project" value="UniProtKB-KW"/>
</dbReference>
<sequence>MNRREGDDDSEREGSPTQDDPVSPALRSVLSAIPTPALACDPETHTICAANSPAVVLLDRDPAALRHLRLSTLADGETASVGETTVNCDSVESAIDRALDADGATAVTIATSAGGPAVDASGSAPLGTNDARRRIELTPRLAAIDGEEWLIVGLADITDRVRAESRLESQLRVTEAIAATLPGALFECTANGTLARWNDQFAADTGYEERELSTTELTSLFIEPEPNGEADGTETSVTETLRRVYRDGEVVDREVTLLTRHGERVAYRLTLGPITDGDEVVGAVGIGEDVAASALREERLSVLTRVLRHNFRNDLNVVTGFTERAIEATDDPQRITELERVVATAERLLRVGETARKVERLLADRPSPQPLDLRETVVEAIASLPAELRERAEIGVDVSDGVTVSAIGYLAEALAELVDNAIRHSDTDRPRVEISAAELPSESWASLVVADDGPGIPPAERAVLTGAETPLEHASGLGLWYVSWIVSASGGNLDITESGDGGSRIEIELRTVETA</sequence>
<evidence type="ECO:0000313" key="11">
    <source>
        <dbReference type="Proteomes" id="UP001597185"/>
    </source>
</evidence>
<evidence type="ECO:0000313" key="10">
    <source>
        <dbReference type="EMBL" id="MFD1569981.1"/>
    </source>
</evidence>
<dbReference type="PROSITE" id="PS50112">
    <property type="entry name" value="PAS"/>
    <property type="match status" value="1"/>
</dbReference>
<dbReference type="InterPro" id="IPR035965">
    <property type="entry name" value="PAS-like_dom_sf"/>
</dbReference>
<dbReference type="SMART" id="SM00387">
    <property type="entry name" value="HATPase_c"/>
    <property type="match status" value="1"/>
</dbReference>
<comment type="caution">
    <text evidence="10">The sequence shown here is derived from an EMBL/GenBank/DDBJ whole genome shotgun (WGS) entry which is preliminary data.</text>
</comment>
<dbReference type="CDD" id="cd00130">
    <property type="entry name" value="PAS"/>
    <property type="match status" value="1"/>
</dbReference>
<keyword evidence="4" id="KW-0418">Kinase</keyword>
<evidence type="ECO:0000256" key="3">
    <source>
        <dbReference type="ARBA" id="ARBA00022741"/>
    </source>
</evidence>
<dbReference type="InterPro" id="IPR000014">
    <property type="entry name" value="PAS"/>
</dbReference>
<feature type="region of interest" description="Disordered" evidence="7">
    <location>
        <begin position="1"/>
        <end position="24"/>
    </location>
</feature>
<reference evidence="10 11" key="1">
    <citation type="journal article" date="2019" name="Int. J. Syst. Evol. Microbiol.">
        <title>The Global Catalogue of Microorganisms (GCM) 10K type strain sequencing project: providing services to taxonomists for standard genome sequencing and annotation.</title>
        <authorList>
            <consortium name="The Broad Institute Genomics Platform"/>
            <consortium name="The Broad Institute Genome Sequencing Center for Infectious Disease"/>
            <person name="Wu L."/>
            <person name="Ma J."/>
        </authorList>
    </citation>
    <scope>NUCLEOTIDE SEQUENCE [LARGE SCALE GENOMIC DNA]</scope>
    <source>
        <strain evidence="10 11">CGMCC 1.12689</strain>
    </source>
</reference>
<dbReference type="GO" id="GO:0000160">
    <property type="term" value="P:phosphorelay signal transduction system"/>
    <property type="evidence" value="ECO:0007669"/>
    <property type="project" value="UniProtKB-KW"/>
</dbReference>
<keyword evidence="2" id="KW-0808">Transferase</keyword>
<organism evidence="10 11">
    <name type="scientific">Halorubrum laminariae</name>
    <dbReference type="NCBI Taxonomy" id="1433523"/>
    <lineage>
        <taxon>Archaea</taxon>
        <taxon>Methanobacteriati</taxon>
        <taxon>Methanobacteriota</taxon>
        <taxon>Stenosarchaea group</taxon>
        <taxon>Halobacteria</taxon>
        <taxon>Halobacteriales</taxon>
        <taxon>Haloferacaceae</taxon>
        <taxon>Halorubrum</taxon>
    </lineage>
</organism>
<dbReference type="SUPFAM" id="SSF55785">
    <property type="entry name" value="PYP-like sensor domain (PAS domain)"/>
    <property type="match status" value="1"/>
</dbReference>
<evidence type="ECO:0000259" key="8">
    <source>
        <dbReference type="PROSITE" id="PS50109"/>
    </source>
</evidence>
<dbReference type="AlphaFoldDB" id="A0ABD6BZH2"/>
<proteinExistence type="predicted"/>
<feature type="domain" description="Histidine kinase" evidence="8">
    <location>
        <begin position="306"/>
        <end position="513"/>
    </location>
</feature>
<dbReference type="RefSeq" id="WP_256416688.1">
    <property type="nucleotide sequence ID" value="NZ_JANHDL010000001.1"/>
</dbReference>
<dbReference type="Pfam" id="PF13426">
    <property type="entry name" value="PAS_9"/>
    <property type="match status" value="1"/>
</dbReference>
<dbReference type="InterPro" id="IPR005467">
    <property type="entry name" value="His_kinase_dom"/>
</dbReference>
<gene>
    <name evidence="10" type="ORF">ACFR9T_05190</name>
</gene>
<name>A0ABD6BZH2_9EURY</name>
<dbReference type="CDD" id="cd00075">
    <property type="entry name" value="HATPase"/>
    <property type="match status" value="1"/>
</dbReference>
<dbReference type="Gene3D" id="3.30.565.10">
    <property type="entry name" value="Histidine kinase-like ATPase, C-terminal domain"/>
    <property type="match status" value="1"/>
</dbReference>
<dbReference type="EMBL" id="JBHUDB010000001">
    <property type="protein sequence ID" value="MFD1569981.1"/>
    <property type="molecule type" value="Genomic_DNA"/>
</dbReference>
<dbReference type="NCBIfam" id="TIGR00229">
    <property type="entry name" value="sensory_box"/>
    <property type="match status" value="1"/>
</dbReference>
<feature type="domain" description="PAS" evidence="9">
    <location>
        <begin position="169"/>
        <end position="225"/>
    </location>
</feature>
<protein>
    <submittedName>
        <fullName evidence="10">ATP-binding protein</fullName>
    </submittedName>
</protein>
<dbReference type="PANTHER" id="PTHR43065:SF10">
    <property type="entry name" value="PEROXIDE STRESS-ACTIVATED HISTIDINE KINASE MAK3"/>
    <property type="match status" value="1"/>
</dbReference>
<evidence type="ECO:0000256" key="2">
    <source>
        <dbReference type="ARBA" id="ARBA00022679"/>
    </source>
</evidence>
<evidence type="ECO:0000256" key="7">
    <source>
        <dbReference type="SAM" id="MobiDB-lite"/>
    </source>
</evidence>
<dbReference type="InterPro" id="IPR003594">
    <property type="entry name" value="HATPase_dom"/>
</dbReference>
<keyword evidence="6" id="KW-0902">Two-component regulatory system</keyword>
<evidence type="ECO:0000259" key="9">
    <source>
        <dbReference type="PROSITE" id="PS50112"/>
    </source>
</evidence>
<evidence type="ECO:0000256" key="6">
    <source>
        <dbReference type="ARBA" id="ARBA00023012"/>
    </source>
</evidence>
<dbReference type="GO" id="GO:0005524">
    <property type="term" value="F:ATP binding"/>
    <property type="evidence" value="ECO:0007669"/>
    <property type="project" value="UniProtKB-KW"/>
</dbReference>
<dbReference type="SMART" id="SM00091">
    <property type="entry name" value="PAS"/>
    <property type="match status" value="2"/>
</dbReference>
<keyword evidence="3" id="KW-0547">Nucleotide-binding</keyword>
<dbReference type="InterPro" id="IPR036890">
    <property type="entry name" value="HATPase_C_sf"/>
</dbReference>
<evidence type="ECO:0000256" key="4">
    <source>
        <dbReference type="ARBA" id="ARBA00022777"/>
    </source>
</evidence>
<keyword evidence="5 10" id="KW-0067">ATP-binding</keyword>
<evidence type="ECO:0000256" key="1">
    <source>
        <dbReference type="ARBA" id="ARBA00022553"/>
    </source>
</evidence>